<dbReference type="Gene3D" id="1.10.3810.10">
    <property type="entry name" value="Biosynthetic peptidoglycan transglycosylase-like"/>
    <property type="match status" value="1"/>
</dbReference>
<dbReference type="InterPro" id="IPR011815">
    <property type="entry name" value="PBP_1c"/>
</dbReference>
<dbReference type="EMBL" id="LKAJ01000008">
    <property type="protein sequence ID" value="KRG20849.1"/>
    <property type="molecule type" value="Genomic_DNA"/>
</dbReference>
<feature type="domain" description="Penicillin-binding C-terminal" evidence="14">
    <location>
        <begin position="589"/>
        <end position="665"/>
    </location>
</feature>
<keyword evidence="5" id="KW-0645">Protease</keyword>
<feature type="domain" description="Glycosyl transferase family 51" evidence="13">
    <location>
        <begin position="51"/>
        <end position="223"/>
    </location>
</feature>
<dbReference type="InterPro" id="IPR036950">
    <property type="entry name" value="PBP_transglycosylase"/>
</dbReference>
<comment type="similarity">
    <text evidence="3">In the N-terminal section; belongs to the glycosyltransferase 51 family.</text>
</comment>
<dbReference type="InterPro" id="IPR001460">
    <property type="entry name" value="PCN-bd_Tpept"/>
</dbReference>
<dbReference type="PANTHER" id="PTHR32282:SF15">
    <property type="entry name" value="PENICILLIN-BINDING PROTEIN 1C"/>
    <property type="match status" value="1"/>
</dbReference>
<dbReference type="AlphaFoldDB" id="A0A0Q9YW49"/>
<dbReference type="GO" id="GO:0004180">
    <property type="term" value="F:carboxypeptidase activity"/>
    <property type="evidence" value="ECO:0007669"/>
    <property type="project" value="UniProtKB-KW"/>
</dbReference>
<dbReference type="GO" id="GO:0030288">
    <property type="term" value="C:outer membrane-bounded periplasmic space"/>
    <property type="evidence" value="ECO:0007669"/>
    <property type="project" value="TreeGrafter"/>
</dbReference>
<dbReference type="GO" id="GO:0006508">
    <property type="term" value="P:proteolysis"/>
    <property type="evidence" value="ECO:0007669"/>
    <property type="project" value="UniProtKB-KW"/>
</dbReference>
<dbReference type="InterPro" id="IPR001264">
    <property type="entry name" value="Glyco_trans_51"/>
</dbReference>
<evidence type="ECO:0000313" key="16">
    <source>
        <dbReference type="EMBL" id="MCS5711326.1"/>
    </source>
</evidence>
<dbReference type="GO" id="GO:0009252">
    <property type="term" value="P:peptidoglycan biosynthetic process"/>
    <property type="evidence" value="ECO:0007669"/>
    <property type="project" value="UniProtKB-UniPathway"/>
</dbReference>
<dbReference type="UniPathway" id="UPA00219"/>
<dbReference type="InterPro" id="IPR023346">
    <property type="entry name" value="Lysozyme-like_dom_sf"/>
</dbReference>
<keyword evidence="8" id="KW-0378">Hydrolase</keyword>
<feature type="domain" description="Penicillin-binding protein transpeptidase" evidence="12">
    <location>
        <begin position="332"/>
        <end position="511"/>
    </location>
</feature>
<comment type="pathway">
    <text evidence="1">Cell wall biogenesis; peptidoglycan biosynthesis.</text>
</comment>
<reference evidence="15" key="1">
    <citation type="submission" date="2015-09" db="EMBL/GenBank/DDBJ databases">
        <title>Draft Genome Sequences of Two Novel Amoeba-resistant Intranuclear Bacteria, Candidatus Berkiella cookevillensis and Candidatus Berkiella aquae.</title>
        <authorList>
            <person name="Mehari Y.T."/>
            <person name="Arivett B.A."/>
            <person name="Farone A.L."/>
            <person name="Gunderson J.H."/>
            <person name="Farone M.B."/>
        </authorList>
    </citation>
    <scope>NUCLEOTIDE SEQUENCE [LARGE SCALE GENOMIC DNA]</scope>
    <source>
        <strain evidence="15">HT99</strain>
    </source>
</reference>
<dbReference type="EMBL" id="LKAJ02000001">
    <property type="protein sequence ID" value="MCS5711326.1"/>
    <property type="molecule type" value="Genomic_DNA"/>
</dbReference>
<evidence type="ECO:0000259" key="13">
    <source>
        <dbReference type="Pfam" id="PF00912"/>
    </source>
</evidence>
<evidence type="ECO:0000256" key="4">
    <source>
        <dbReference type="ARBA" id="ARBA00022645"/>
    </source>
</evidence>
<accession>A0A0Q9YW49</accession>
<evidence type="ECO:0000256" key="5">
    <source>
        <dbReference type="ARBA" id="ARBA00022670"/>
    </source>
</evidence>
<organism evidence="15">
    <name type="scientific">Candidatus Berkiella aquae</name>
    <dbReference type="NCBI Taxonomy" id="295108"/>
    <lineage>
        <taxon>Bacteria</taxon>
        <taxon>Pseudomonadati</taxon>
        <taxon>Pseudomonadota</taxon>
        <taxon>Gammaproteobacteria</taxon>
        <taxon>Candidatus Berkiellales</taxon>
        <taxon>Candidatus Berkiellaceae</taxon>
        <taxon>Candidatus Berkiella</taxon>
    </lineage>
</organism>
<dbReference type="SUPFAM" id="SSF53955">
    <property type="entry name" value="Lysozyme-like"/>
    <property type="match status" value="1"/>
</dbReference>
<dbReference type="PATRIC" id="fig|1590043.3.peg.2108"/>
<dbReference type="RefSeq" id="WP_083482910.1">
    <property type="nucleotide sequence ID" value="NZ_LKAJ02000001.1"/>
</dbReference>
<gene>
    <name evidence="15" type="primary">pbpF</name>
    <name evidence="16" type="synonym">pbpC</name>
    <name evidence="16" type="ORF">HT99x_007755</name>
    <name evidence="15" type="ORF">HT99x_02066</name>
</gene>
<evidence type="ECO:0000256" key="8">
    <source>
        <dbReference type="ARBA" id="ARBA00022801"/>
    </source>
</evidence>
<name>A0A0Q9YW49_9GAMM</name>
<dbReference type="GO" id="GO:0008658">
    <property type="term" value="F:penicillin binding"/>
    <property type="evidence" value="ECO:0007669"/>
    <property type="project" value="InterPro"/>
</dbReference>
<keyword evidence="7" id="KW-0808">Transferase</keyword>
<evidence type="ECO:0000259" key="14">
    <source>
        <dbReference type="Pfam" id="PF06832"/>
    </source>
</evidence>
<dbReference type="InterPro" id="IPR012338">
    <property type="entry name" value="Beta-lactam/transpept-like"/>
</dbReference>
<dbReference type="EC" id="2.4.99.28" evidence="10"/>
<dbReference type="Pfam" id="PF00905">
    <property type="entry name" value="Transpeptidase"/>
    <property type="match status" value="1"/>
</dbReference>
<dbReference type="STRING" id="295108.HT99x_02066"/>
<comment type="similarity">
    <text evidence="2">In the C-terminal section; belongs to the transpeptidase family.</text>
</comment>
<keyword evidence="6" id="KW-0328">Glycosyltransferase</keyword>
<dbReference type="InterPro" id="IPR050396">
    <property type="entry name" value="Glycosyltr_51/Transpeptidase"/>
</dbReference>
<evidence type="ECO:0000256" key="7">
    <source>
        <dbReference type="ARBA" id="ARBA00022679"/>
    </source>
</evidence>
<dbReference type="Pfam" id="PF06832">
    <property type="entry name" value="BiPBP_C"/>
    <property type="match status" value="1"/>
</dbReference>
<keyword evidence="9" id="KW-0511">Multifunctional enzyme</keyword>
<evidence type="ECO:0000256" key="6">
    <source>
        <dbReference type="ARBA" id="ARBA00022676"/>
    </source>
</evidence>
<evidence type="ECO:0000256" key="11">
    <source>
        <dbReference type="ARBA" id="ARBA00049902"/>
    </source>
</evidence>
<comment type="caution">
    <text evidence="15">The sequence shown here is derived from an EMBL/GenBank/DDBJ whole genome shotgun (WGS) entry which is preliminary data.</text>
</comment>
<evidence type="ECO:0000313" key="15">
    <source>
        <dbReference type="EMBL" id="KRG20849.1"/>
    </source>
</evidence>
<dbReference type="Proteomes" id="UP000051497">
    <property type="component" value="Unassembled WGS sequence"/>
</dbReference>
<evidence type="ECO:0000256" key="2">
    <source>
        <dbReference type="ARBA" id="ARBA00007090"/>
    </source>
</evidence>
<dbReference type="GO" id="GO:0008955">
    <property type="term" value="F:peptidoglycan glycosyltransferase activity"/>
    <property type="evidence" value="ECO:0007669"/>
    <property type="project" value="UniProtKB-EC"/>
</dbReference>
<dbReference type="PANTHER" id="PTHR32282">
    <property type="entry name" value="BINDING PROTEIN TRANSPEPTIDASE, PUTATIVE-RELATED"/>
    <property type="match status" value="1"/>
</dbReference>
<evidence type="ECO:0000256" key="10">
    <source>
        <dbReference type="ARBA" id="ARBA00044770"/>
    </source>
</evidence>
<dbReference type="NCBIfam" id="TIGR02073">
    <property type="entry name" value="PBP_1c"/>
    <property type="match status" value="1"/>
</dbReference>
<comment type="catalytic activity">
    <reaction evidence="11">
        <text>[GlcNAc-(1-&gt;4)-Mur2Ac(oyl-L-Ala-gamma-D-Glu-L-Lys-D-Ala-D-Ala)](n)-di-trans,octa-cis-undecaprenyl diphosphate + beta-D-GlcNAc-(1-&gt;4)-Mur2Ac(oyl-L-Ala-gamma-D-Glu-L-Lys-D-Ala-D-Ala)-di-trans,octa-cis-undecaprenyl diphosphate = [GlcNAc-(1-&gt;4)-Mur2Ac(oyl-L-Ala-gamma-D-Glu-L-Lys-D-Ala-D-Ala)](n+1)-di-trans,octa-cis-undecaprenyl diphosphate + di-trans,octa-cis-undecaprenyl diphosphate + H(+)</text>
        <dbReference type="Rhea" id="RHEA:23708"/>
        <dbReference type="Rhea" id="RHEA-COMP:9602"/>
        <dbReference type="Rhea" id="RHEA-COMP:9603"/>
        <dbReference type="ChEBI" id="CHEBI:15378"/>
        <dbReference type="ChEBI" id="CHEBI:58405"/>
        <dbReference type="ChEBI" id="CHEBI:60033"/>
        <dbReference type="ChEBI" id="CHEBI:78435"/>
        <dbReference type="EC" id="2.4.99.28"/>
    </reaction>
</comment>
<keyword evidence="17" id="KW-1185">Reference proteome</keyword>
<proteinExistence type="inferred from homology"/>
<dbReference type="Gene3D" id="3.40.710.10">
    <property type="entry name" value="DD-peptidase/beta-lactamase superfamily"/>
    <property type="match status" value="1"/>
</dbReference>
<evidence type="ECO:0000259" key="12">
    <source>
        <dbReference type="Pfam" id="PF00905"/>
    </source>
</evidence>
<sequence length="668" mass="75484">MKRLLRFSLLLVAFNIVAFASFLLADNLYPLTLKRFNDHSTLIYSQQQVVHVFHSQDEKWRIRTNVDEVDPLYLKTLIAKEDRYFRYHPGINPFALVRAAYQWMRYGHVVSGGSTITMQTARLLEPRSRKISSKLIECFRALQLEWHYSKNDILSIYMTLAPFGGNIEGVNAAAMSYFQKTPLYLQPSEIALLVALVQSPTRLHPFHFPEKATRARAAVLNFMHEQQLISDELAESHHLAPLPTHKAKFPREIPHLAWRLKRQLPQSTKIDTTIDLDLQKKVELILKNHSPAMPAKTNSAILIVDHQLNKPVVYIASRDFYAEDDNGFVDYISAFRSPGSTLKPFIFGLGFDLGLLKPDTYLLDERRRFGAYYPRNFNKDIHGVITAEEALAMSLNIPVVTLLNQIGVVRFLSLLKEAGVTPQLPRSFESPSLAIALGGLGMSLEQLVTLYGSLARTGKVMSLSYLANESLATEHSLFSPLAAKQVSAILNANLDADHPFALKTGTSYGYRDVWVIGFDQRYVIGIWTGIPDGKPMAAQSARELVVPLLQKIIKVLPDDTTQVQSPAPVTMSLKKLSNRYHQEPHLYQNQPTLMFPVDDTVIELENNKSLPLTVTGGKRPYTWLIDGKPIKTTSWQQKTFWQPQEAGYYTITVVDANGQVDRANIELK</sequence>
<dbReference type="Pfam" id="PF00912">
    <property type="entry name" value="Transgly"/>
    <property type="match status" value="1"/>
</dbReference>
<evidence type="ECO:0000256" key="1">
    <source>
        <dbReference type="ARBA" id="ARBA00004752"/>
    </source>
</evidence>
<dbReference type="OrthoDB" id="9766909at2"/>
<dbReference type="SUPFAM" id="SSF56601">
    <property type="entry name" value="beta-lactamase/transpeptidase-like"/>
    <property type="match status" value="1"/>
</dbReference>
<evidence type="ECO:0000256" key="3">
    <source>
        <dbReference type="ARBA" id="ARBA00007739"/>
    </source>
</evidence>
<keyword evidence="4" id="KW-0121">Carboxypeptidase</keyword>
<reference evidence="16" key="3">
    <citation type="submission" date="2021-06" db="EMBL/GenBank/DDBJ databases">
        <title>Genomic Description and Analysis of Intracellular Bacteria, Candidatus Berkiella cookevillensis and Candidatus Berkiella aquae.</title>
        <authorList>
            <person name="Kidane D.T."/>
            <person name="Mehari Y.T."/>
            <person name="Rice F.C."/>
            <person name="Arivett B.A."/>
            <person name="Farone A.L."/>
            <person name="Berk S.G."/>
            <person name="Farone M.B."/>
        </authorList>
    </citation>
    <scope>NUCLEOTIDE SEQUENCE</scope>
    <source>
        <strain evidence="16">HT99</strain>
    </source>
</reference>
<evidence type="ECO:0000256" key="9">
    <source>
        <dbReference type="ARBA" id="ARBA00023268"/>
    </source>
</evidence>
<evidence type="ECO:0000313" key="17">
    <source>
        <dbReference type="Proteomes" id="UP000051497"/>
    </source>
</evidence>
<reference evidence="16" key="2">
    <citation type="journal article" date="2016" name="Genome Announc.">
        <title>Draft Genome Sequences of Two Novel Amoeba-Resistant Intranuclear Bacteria, 'Candidatus Berkiella cookevillensis' and 'Candidatus Berkiella aquae'.</title>
        <authorList>
            <person name="Mehari Y.T."/>
            <person name="Arivett B.A."/>
            <person name="Farone A.L."/>
            <person name="Gunderson J.H."/>
            <person name="Farone M.B."/>
        </authorList>
    </citation>
    <scope>NUCLEOTIDE SEQUENCE</scope>
    <source>
        <strain evidence="16">HT99</strain>
    </source>
</reference>
<protein>
    <recommendedName>
        <fullName evidence="10">peptidoglycan glycosyltransferase</fullName>
        <ecNumber evidence="10">2.4.99.28</ecNumber>
    </recommendedName>
</protein>
<dbReference type="InterPro" id="IPR009647">
    <property type="entry name" value="PBP_C"/>
</dbReference>